<protein>
    <recommendedName>
        <fullName evidence="1">DUF6968 domain-containing protein</fullName>
    </recommendedName>
</protein>
<organism evidence="2 3">
    <name type="scientific">Qipengyuania benthica</name>
    <dbReference type="NCBI Taxonomy" id="3067651"/>
    <lineage>
        <taxon>Bacteria</taxon>
        <taxon>Pseudomonadati</taxon>
        <taxon>Pseudomonadota</taxon>
        <taxon>Alphaproteobacteria</taxon>
        <taxon>Sphingomonadales</taxon>
        <taxon>Erythrobacteraceae</taxon>
        <taxon>Qipengyuania</taxon>
    </lineage>
</organism>
<keyword evidence="3" id="KW-1185">Reference proteome</keyword>
<dbReference type="InterPro" id="IPR054241">
    <property type="entry name" value="DUF6968"/>
</dbReference>
<proteinExistence type="predicted"/>
<sequence length="106" mass="11978">MAFVERTFSAPEGEVLAHFEAPYLAPGGEYRCRWRIQWPDRISSQETAGIDSIQALMLAMRRARLDLEESDYFKAGTLTYLDQTDLDLPPGWGLGPLYDSGRPPVE</sequence>
<dbReference type="RefSeq" id="WP_305930203.1">
    <property type="nucleotide sequence ID" value="NZ_JAVAIL010000003.1"/>
</dbReference>
<accession>A0ABT9H9Q6</accession>
<feature type="domain" description="DUF6968" evidence="1">
    <location>
        <begin position="5"/>
        <end position="89"/>
    </location>
</feature>
<dbReference type="EMBL" id="JAVAIL010000003">
    <property type="protein sequence ID" value="MDP4540057.1"/>
    <property type="molecule type" value="Genomic_DNA"/>
</dbReference>
<dbReference type="Pfam" id="PF22302">
    <property type="entry name" value="DUF6968"/>
    <property type="match status" value="1"/>
</dbReference>
<dbReference type="Proteomes" id="UP001235664">
    <property type="component" value="Unassembled WGS sequence"/>
</dbReference>
<comment type="caution">
    <text evidence="2">The sequence shown here is derived from an EMBL/GenBank/DDBJ whole genome shotgun (WGS) entry which is preliminary data.</text>
</comment>
<gene>
    <name evidence="2" type="ORF">Q9K01_10505</name>
</gene>
<evidence type="ECO:0000313" key="3">
    <source>
        <dbReference type="Proteomes" id="UP001235664"/>
    </source>
</evidence>
<reference evidence="2 3" key="1">
    <citation type="submission" date="2023-08" db="EMBL/GenBank/DDBJ databases">
        <title>genomic of DY56.</title>
        <authorList>
            <person name="Wang Y."/>
        </authorList>
    </citation>
    <scope>NUCLEOTIDE SEQUENCE [LARGE SCALE GENOMIC DNA]</scope>
    <source>
        <strain evidence="2 3">DY56-A-20</strain>
    </source>
</reference>
<evidence type="ECO:0000259" key="1">
    <source>
        <dbReference type="Pfam" id="PF22302"/>
    </source>
</evidence>
<name>A0ABT9H9Q6_9SPHN</name>
<evidence type="ECO:0000313" key="2">
    <source>
        <dbReference type="EMBL" id="MDP4540057.1"/>
    </source>
</evidence>